<dbReference type="Gene3D" id="2.170.300.10">
    <property type="entry name" value="Tie2 ligand-binding domain superfamily"/>
    <property type="match status" value="3"/>
</dbReference>
<keyword evidence="3" id="KW-1015">Disulfide bond</keyword>
<dbReference type="InterPro" id="IPR052108">
    <property type="entry name" value="MEGF/SIB"/>
</dbReference>
<dbReference type="PANTHER" id="PTHR24035:SF109">
    <property type="entry name" value="PROTEIN DRAPER"/>
    <property type="match status" value="1"/>
</dbReference>
<feature type="non-terminal residue" evidence="5">
    <location>
        <position position="972"/>
    </location>
</feature>
<protein>
    <submittedName>
        <fullName evidence="5">Multiple epidermal growth factor-like domains 6</fullName>
    </submittedName>
</protein>
<dbReference type="SUPFAM" id="SSF49785">
    <property type="entry name" value="Galactose-binding domain-like"/>
    <property type="match status" value="1"/>
</dbReference>
<dbReference type="GO" id="GO:0003676">
    <property type="term" value="F:nucleic acid binding"/>
    <property type="evidence" value="ECO:0007669"/>
    <property type="project" value="InterPro"/>
</dbReference>
<dbReference type="SMART" id="SM00607">
    <property type="entry name" value="FTP"/>
    <property type="match status" value="1"/>
</dbReference>
<dbReference type="SUPFAM" id="SSF56672">
    <property type="entry name" value="DNA/RNA polymerases"/>
    <property type="match status" value="1"/>
</dbReference>
<dbReference type="InterPro" id="IPR036397">
    <property type="entry name" value="RNaseH_sf"/>
</dbReference>
<sequence>MRYNNIHNIRTAPYQPSSNGLAERAVETYKSSLRKMTRDTVHEKANRFLFKCRTTPHSTTGVTSAELMFNRTIKTRLDKIHDLVAKNVTISQMNQKRYHDKNFKAREITVQDPELKTSLVSPKIHTRFGYEITGKNNITPCSNPEKAMVNDTTLDIACTSRWSVKYIHVSGPGTADLCSLYISRGRNVALQQQAHQSTKRFEGWLASNSLWQAKNAVDGKLDIPDDEPSQKATCTHTNGKDRGWWTVSFTEPVNVYQFLIYNRRDPRRRDCCEERLKGFKLTVPGEKKGKTLFQYNDTSDSPKHIYNVVPPKIIHSVSKVKIQVDIYRKILTLCEVKVFGACDIGKYGSDCSLKCNTNCAGPDDVCDHITGTCTNGCEDGYRGNMCDKKCPTGKYGFGCSQVCNTNCAGSDDACDHIKGTCTNGCEDGYRGDKCNLPCPTGKYGSSCLKTCNNTCNGSDNACDHINGTCTNGCEDGYVGDMCERHVAWTHKWLAAKVNIENIAIKIAGIDMSAAFDTINRETLLKILEDIVNEDEHRIIRFLLSNIIINTKIFRATEKKPFFSNVGTPQGDSLSPVLFTIYLEHALKELVRLENTDLAVHRPATPTVLSQTMCVTILMGLVPLAVRTVIEVINARKENTELAVQRPAIPTVLGRTMLATTLMEPVPMAVKMVIEVTCATNVSTGESYRKKIRVFKNNMVFRTFLQRLKNITATLTCPTGKYGSKCSQTCNTNCAGLDDSCDHIDGTCTNGCEDGFLGEMCNMTCRTGTYGSNCSQTCNNNCAGLDDACHNVHGACIRGCEDGYTGEKCDRKCPNGTYGFKCSKFCHVNCAGSDDACDHINGTCTNGCEDGYRGDMCDSPCSPGTYGSRCSQTCNTNCNGSDDACDHINGTCTNGCEDGYVGDWCNGQSSEVALPHYQSIDEYLKMNYYTLRMCVTLPVVGKKSKELSQTVQCLKQRKDRWSCPFKSLKNCQK</sequence>
<dbReference type="InterPro" id="IPR012337">
    <property type="entry name" value="RNaseH-like_sf"/>
</dbReference>
<accession>A0AAV4ELL9</accession>
<feature type="domain" description="Fucolectin tachylectin-4 pentraxin-1" evidence="4">
    <location>
        <begin position="185"/>
        <end position="345"/>
    </location>
</feature>
<dbReference type="Gene3D" id="2.60.120.260">
    <property type="entry name" value="Galactose-binding domain-like"/>
    <property type="match status" value="1"/>
</dbReference>
<comment type="caution">
    <text evidence="5">The sequence shown here is derived from an EMBL/GenBank/DDBJ whole genome shotgun (WGS) entry which is preliminary data.</text>
</comment>
<name>A0AAV4ELL9_9GAST</name>
<dbReference type="SUPFAM" id="SSF57184">
    <property type="entry name" value="Growth factor receptor domain"/>
    <property type="match status" value="1"/>
</dbReference>
<dbReference type="InterPro" id="IPR043502">
    <property type="entry name" value="DNA/RNA_pol_sf"/>
</dbReference>
<dbReference type="InterPro" id="IPR000477">
    <property type="entry name" value="RT_dom"/>
</dbReference>
<dbReference type="Pfam" id="PF22633">
    <property type="entry name" value="F5_F8_type_C_2"/>
    <property type="match status" value="1"/>
</dbReference>
<organism evidence="5 6">
    <name type="scientific">Elysia marginata</name>
    <dbReference type="NCBI Taxonomy" id="1093978"/>
    <lineage>
        <taxon>Eukaryota</taxon>
        <taxon>Metazoa</taxon>
        <taxon>Spiralia</taxon>
        <taxon>Lophotrochozoa</taxon>
        <taxon>Mollusca</taxon>
        <taxon>Gastropoda</taxon>
        <taxon>Heterobranchia</taxon>
        <taxon>Euthyneura</taxon>
        <taxon>Panpulmonata</taxon>
        <taxon>Sacoglossa</taxon>
        <taxon>Placobranchoidea</taxon>
        <taxon>Plakobranchidae</taxon>
        <taxon>Elysia</taxon>
    </lineage>
</organism>
<proteinExistence type="predicted"/>
<gene>
    <name evidence="5" type="ORF">ElyMa_003563900</name>
</gene>
<keyword evidence="6" id="KW-1185">Reference proteome</keyword>
<dbReference type="InterPro" id="IPR008979">
    <property type="entry name" value="Galactose-bd-like_sf"/>
</dbReference>
<dbReference type="GO" id="GO:0046872">
    <property type="term" value="F:metal ion binding"/>
    <property type="evidence" value="ECO:0007669"/>
    <property type="project" value="UniProtKB-KW"/>
</dbReference>
<evidence type="ECO:0000256" key="2">
    <source>
        <dbReference type="ARBA" id="ARBA00022837"/>
    </source>
</evidence>
<keyword evidence="1" id="KW-0479">Metal-binding</keyword>
<dbReference type="AlphaFoldDB" id="A0AAV4ELL9"/>
<dbReference type="InterPro" id="IPR009030">
    <property type="entry name" value="Growth_fac_rcpt_cys_sf"/>
</dbReference>
<reference evidence="5 6" key="1">
    <citation type="journal article" date="2021" name="Elife">
        <title>Chloroplast acquisition without the gene transfer in kleptoplastic sea slugs, Plakobranchus ocellatus.</title>
        <authorList>
            <person name="Maeda T."/>
            <person name="Takahashi S."/>
            <person name="Yoshida T."/>
            <person name="Shimamura S."/>
            <person name="Takaki Y."/>
            <person name="Nagai Y."/>
            <person name="Toyoda A."/>
            <person name="Suzuki Y."/>
            <person name="Arimoto A."/>
            <person name="Ishii H."/>
            <person name="Satoh N."/>
            <person name="Nishiyama T."/>
            <person name="Hasebe M."/>
            <person name="Maruyama T."/>
            <person name="Minagawa J."/>
            <person name="Obokata J."/>
            <person name="Shigenobu S."/>
        </authorList>
    </citation>
    <scope>NUCLEOTIDE SEQUENCE [LARGE SCALE GENOMIC DNA]</scope>
</reference>
<keyword evidence="2" id="KW-0106">Calcium</keyword>
<dbReference type="Gene3D" id="3.30.420.10">
    <property type="entry name" value="Ribonuclease H-like superfamily/Ribonuclease H"/>
    <property type="match status" value="1"/>
</dbReference>
<dbReference type="GO" id="GO:0006259">
    <property type="term" value="P:DNA metabolic process"/>
    <property type="evidence" value="ECO:0007669"/>
    <property type="project" value="UniProtKB-ARBA"/>
</dbReference>
<evidence type="ECO:0000256" key="3">
    <source>
        <dbReference type="ARBA" id="ARBA00023157"/>
    </source>
</evidence>
<dbReference type="PANTHER" id="PTHR24035">
    <property type="entry name" value="MULTIPLE EPIDERMAL GROWTH FACTOR-LIKE DOMAINS PROTEIN"/>
    <property type="match status" value="1"/>
</dbReference>
<dbReference type="Proteomes" id="UP000762676">
    <property type="component" value="Unassembled WGS sequence"/>
</dbReference>
<dbReference type="InterPro" id="IPR006585">
    <property type="entry name" value="FTP1"/>
</dbReference>
<evidence type="ECO:0000313" key="5">
    <source>
        <dbReference type="EMBL" id="GFR61714.1"/>
    </source>
</evidence>
<evidence type="ECO:0000256" key="1">
    <source>
        <dbReference type="ARBA" id="ARBA00022723"/>
    </source>
</evidence>
<evidence type="ECO:0000259" key="4">
    <source>
        <dbReference type="SMART" id="SM00607"/>
    </source>
</evidence>
<dbReference type="Pfam" id="PF00078">
    <property type="entry name" value="RVT_1"/>
    <property type="match status" value="1"/>
</dbReference>
<dbReference type="SUPFAM" id="SSF53098">
    <property type="entry name" value="Ribonuclease H-like"/>
    <property type="match status" value="1"/>
</dbReference>
<dbReference type="EMBL" id="BMAT01007299">
    <property type="protein sequence ID" value="GFR61714.1"/>
    <property type="molecule type" value="Genomic_DNA"/>
</dbReference>
<evidence type="ECO:0000313" key="6">
    <source>
        <dbReference type="Proteomes" id="UP000762676"/>
    </source>
</evidence>